<dbReference type="RefSeq" id="XP_004366789.1">
    <property type="nucleotide sequence ID" value="XM_004366732.1"/>
</dbReference>
<evidence type="ECO:0000313" key="3">
    <source>
        <dbReference type="Proteomes" id="UP000007797"/>
    </source>
</evidence>
<proteinExistence type="predicted"/>
<organism evidence="2 3">
    <name type="scientific">Cavenderia fasciculata</name>
    <name type="common">Slime mold</name>
    <name type="synonym">Dictyostelium fasciculatum</name>
    <dbReference type="NCBI Taxonomy" id="261658"/>
    <lineage>
        <taxon>Eukaryota</taxon>
        <taxon>Amoebozoa</taxon>
        <taxon>Evosea</taxon>
        <taxon>Eumycetozoa</taxon>
        <taxon>Dictyostelia</taxon>
        <taxon>Acytosteliales</taxon>
        <taxon>Cavenderiaceae</taxon>
        <taxon>Cavenderia</taxon>
    </lineage>
</organism>
<gene>
    <name evidence="2" type="ORF">DFA_02403</name>
</gene>
<evidence type="ECO:0008006" key="4">
    <source>
        <dbReference type="Google" id="ProtNLM"/>
    </source>
</evidence>
<feature type="chain" id="PRO_5003313453" description="F-box domain-containing protein" evidence="1">
    <location>
        <begin position="22"/>
        <end position="645"/>
    </location>
</feature>
<dbReference type="Gene3D" id="3.80.10.10">
    <property type="entry name" value="Ribonuclease Inhibitor"/>
    <property type="match status" value="1"/>
</dbReference>
<feature type="signal peptide" evidence="1">
    <location>
        <begin position="1"/>
        <end position="21"/>
    </location>
</feature>
<dbReference type="SUPFAM" id="SSF52058">
    <property type="entry name" value="L domain-like"/>
    <property type="match status" value="1"/>
</dbReference>
<dbReference type="InterPro" id="IPR032675">
    <property type="entry name" value="LRR_dom_sf"/>
</dbReference>
<reference evidence="3" key="1">
    <citation type="journal article" date="2011" name="Genome Res.">
        <title>Phylogeny-wide analysis of social amoeba genomes highlights ancient origins for complex intercellular communication.</title>
        <authorList>
            <person name="Heidel A.J."/>
            <person name="Lawal H.M."/>
            <person name="Felder M."/>
            <person name="Schilde C."/>
            <person name="Helps N.R."/>
            <person name="Tunggal B."/>
            <person name="Rivero F."/>
            <person name="John U."/>
            <person name="Schleicher M."/>
            <person name="Eichinger L."/>
            <person name="Platzer M."/>
            <person name="Noegel A.A."/>
            <person name="Schaap P."/>
            <person name="Gloeckner G."/>
        </authorList>
    </citation>
    <scope>NUCLEOTIDE SEQUENCE [LARGE SCALE GENOMIC DNA]</scope>
    <source>
        <strain evidence="3">SH3</strain>
    </source>
</reference>
<sequence length="645" mass="75034">MSSILRLSNLLLLHIITSIDNVDIICLLLTCKQLYYNISIRRLITFKGIETIDTKSGFISDRFAATFNQFHLNSFKDILEDRIQSIKDQQIFLPDQDKDLVDEYDEPSNITTAFVIYGKLESIDELYQIPSIDTLCINGQQPKDMMDLSSISLLPNLERLYIHTNRFEIDQHPSLKYMRIYRNTGYYQATTIHSLDKLVSLVDLSFKQFWVSQIGPCLFPISLVFLTLRLTDIPQQDTFLSLNSLVKLKIYYEINNEEEVYYKQHPCIDLSSLLNLKTFKSVDMNDEDTEQCIIEIRVPPLIKILVLQSEDLRVPSQYPMPLLEKLYVNQSLLMNGRFSILSSPLIKKLSLFRCSNPLLSNHIPSSVEKLTISSPHIIDEPTSSDILGQIVFPPSLTHLSILGNHYEPIQFPQSLVKLKHIRHRWSNLDDQASTESITPFLPRHLKKLVWGSYLDTVTNLVFPSSDRYPPHETLNLNDINGDFTIDIPPITKYLSIRLKKTTKLTPDGIPIYSIASKISKTIITTDQQRSQQQWLPHNTTHLTLVPKRKINWKRAFKLDEIINHTNVRYLSFIIDRFVDKKLEFSIQRLDPDNKYLLVLERHILLGGIITQRKSIQNQEQYDPIYLYLDFNYTSSPFKFNWRFGQ</sequence>
<accession>F4PZC7</accession>
<dbReference type="EMBL" id="GL883016">
    <property type="protein sequence ID" value="EGG19156.1"/>
    <property type="molecule type" value="Genomic_DNA"/>
</dbReference>
<protein>
    <recommendedName>
        <fullName evidence="4">F-box domain-containing protein</fullName>
    </recommendedName>
</protein>
<evidence type="ECO:0000256" key="1">
    <source>
        <dbReference type="SAM" id="SignalP"/>
    </source>
</evidence>
<keyword evidence="1" id="KW-0732">Signal</keyword>
<dbReference type="AlphaFoldDB" id="F4PZC7"/>
<dbReference type="KEGG" id="dfa:DFA_02403"/>
<evidence type="ECO:0000313" key="2">
    <source>
        <dbReference type="EMBL" id="EGG19156.1"/>
    </source>
</evidence>
<dbReference type="Proteomes" id="UP000007797">
    <property type="component" value="Unassembled WGS sequence"/>
</dbReference>
<name>F4PZC7_CACFS</name>
<dbReference type="GeneID" id="14871091"/>
<keyword evidence="3" id="KW-1185">Reference proteome</keyword>